<dbReference type="SUPFAM" id="SSF52266">
    <property type="entry name" value="SGNH hydrolase"/>
    <property type="match status" value="1"/>
</dbReference>
<dbReference type="VEuPathDB" id="FungiDB:ASPWEDRAFT_28891"/>
<dbReference type="CDD" id="cd01830">
    <property type="entry name" value="XynE_like"/>
    <property type="match status" value="1"/>
</dbReference>
<dbReference type="PANTHER" id="PTHR43784">
    <property type="entry name" value="GDSL-LIKE LIPASE/ACYLHYDROLASE, PUTATIVE (AFU_ORTHOLOGUE AFUA_2G00820)-RELATED"/>
    <property type="match status" value="1"/>
</dbReference>
<reference evidence="4" key="1">
    <citation type="journal article" date="2017" name="Genome Biol.">
        <title>Comparative genomics reveals high biological diversity and specific adaptations in the industrially and medically important fungal genus Aspergillus.</title>
        <authorList>
            <person name="de Vries R.P."/>
            <person name="Riley R."/>
            <person name="Wiebenga A."/>
            <person name="Aguilar-Osorio G."/>
            <person name="Amillis S."/>
            <person name="Uchima C.A."/>
            <person name="Anderluh G."/>
            <person name="Asadollahi M."/>
            <person name="Askin M."/>
            <person name="Barry K."/>
            <person name="Battaglia E."/>
            <person name="Bayram O."/>
            <person name="Benocci T."/>
            <person name="Braus-Stromeyer S.A."/>
            <person name="Caldana C."/>
            <person name="Canovas D."/>
            <person name="Cerqueira G.C."/>
            <person name="Chen F."/>
            <person name="Chen W."/>
            <person name="Choi C."/>
            <person name="Clum A."/>
            <person name="Dos Santos R.A."/>
            <person name="Damasio A.R."/>
            <person name="Diallinas G."/>
            <person name="Emri T."/>
            <person name="Fekete E."/>
            <person name="Flipphi M."/>
            <person name="Freyberg S."/>
            <person name="Gallo A."/>
            <person name="Gournas C."/>
            <person name="Habgood R."/>
            <person name="Hainaut M."/>
            <person name="Harispe M.L."/>
            <person name="Henrissat B."/>
            <person name="Hilden K.S."/>
            <person name="Hope R."/>
            <person name="Hossain A."/>
            <person name="Karabika E."/>
            <person name="Karaffa L."/>
            <person name="Karanyi Z."/>
            <person name="Krasevec N."/>
            <person name="Kuo A."/>
            <person name="Kusch H."/>
            <person name="LaButti K."/>
            <person name="Lagendijk E.L."/>
            <person name="Lapidus A."/>
            <person name="Levasseur A."/>
            <person name="Lindquist E."/>
            <person name="Lipzen A."/>
            <person name="Logrieco A.F."/>
            <person name="MacCabe A."/>
            <person name="Maekelae M.R."/>
            <person name="Malavazi I."/>
            <person name="Melin P."/>
            <person name="Meyer V."/>
            <person name="Mielnichuk N."/>
            <person name="Miskei M."/>
            <person name="Molnar A.P."/>
            <person name="Mule G."/>
            <person name="Ngan C.Y."/>
            <person name="Orejas M."/>
            <person name="Orosz E."/>
            <person name="Ouedraogo J.P."/>
            <person name="Overkamp K.M."/>
            <person name="Park H.-S."/>
            <person name="Perrone G."/>
            <person name="Piumi F."/>
            <person name="Punt P.J."/>
            <person name="Ram A.F."/>
            <person name="Ramon A."/>
            <person name="Rauscher S."/>
            <person name="Record E."/>
            <person name="Riano-Pachon D.M."/>
            <person name="Robert V."/>
            <person name="Roehrig J."/>
            <person name="Ruller R."/>
            <person name="Salamov A."/>
            <person name="Salih N.S."/>
            <person name="Samson R.A."/>
            <person name="Sandor E."/>
            <person name="Sanguinetti M."/>
            <person name="Schuetze T."/>
            <person name="Sepcic K."/>
            <person name="Shelest E."/>
            <person name="Sherlock G."/>
            <person name="Sophianopoulou V."/>
            <person name="Squina F.M."/>
            <person name="Sun H."/>
            <person name="Susca A."/>
            <person name="Todd R.B."/>
            <person name="Tsang A."/>
            <person name="Unkles S.E."/>
            <person name="van de Wiele N."/>
            <person name="van Rossen-Uffink D."/>
            <person name="Oliveira J.V."/>
            <person name="Vesth T.C."/>
            <person name="Visser J."/>
            <person name="Yu J.-H."/>
            <person name="Zhou M."/>
            <person name="Andersen M.R."/>
            <person name="Archer D.B."/>
            <person name="Baker S.E."/>
            <person name="Benoit I."/>
            <person name="Brakhage A.A."/>
            <person name="Braus G.H."/>
            <person name="Fischer R."/>
            <person name="Frisvad J.C."/>
            <person name="Goldman G.H."/>
            <person name="Houbraken J."/>
            <person name="Oakley B."/>
            <person name="Pocsi I."/>
            <person name="Scazzocchio C."/>
            <person name="Seiboth B."/>
            <person name="vanKuyk P.A."/>
            <person name="Wortman J."/>
            <person name="Dyer P.S."/>
            <person name="Grigoriev I.V."/>
        </authorList>
    </citation>
    <scope>NUCLEOTIDE SEQUENCE [LARGE SCALE GENOMIC DNA]</scope>
    <source>
        <strain evidence="4">DTO 134E9</strain>
    </source>
</reference>
<dbReference type="Pfam" id="PF13472">
    <property type="entry name" value="Lipase_GDSL_2"/>
    <property type="match status" value="1"/>
</dbReference>
<proteinExistence type="predicted"/>
<organism evidence="3 4">
    <name type="scientific">Aspergillus wentii DTO 134E9</name>
    <dbReference type="NCBI Taxonomy" id="1073089"/>
    <lineage>
        <taxon>Eukaryota</taxon>
        <taxon>Fungi</taxon>
        <taxon>Dikarya</taxon>
        <taxon>Ascomycota</taxon>
        <taxon>Pezizomycotina</taxon>
        <taxon>Eurotiomycetes</taxon>
        <taxon>Eurotiomycetidae</taxon>
        <taxon>Eurotiales</taxon>
        <taxon>Aspergillaceae</taxon>
        <taxon>Aspergillus</taxon>
        <taxon>Aspergillus subgen. Cremei</taxon>
    </lineage>
</organism>
<evidence type="ECO:0000256" key="1">
    <source>
        <dbReference type="SAM" id="SignalP"/>
    </source>
</evidence>
<protein>
    <recommendedName>
        <fullName evidence="2">SGNH hydrolase-type esterase domain-containing protein</fullName>
    </recommendedName>
</protein>
<dbReference type="OrthoDB" id="10071171at2759"/>
<sequence>MNLFIFLFFICIQALPNTHWVDIWTSMPQLTEPDNLPPPPFNASTIFANTTIRQTIHLTQNTSTIRLRFSNAFGLADLPISNVTISLPQHQKPGTSLSDTETVKKLTFNGDNGIIIPTGALAVSDPIDFPVQAQSELMVSLYLRDGQDGGAITSHPGSRTTSWMARGNFVEKVNLTDAMSVEHWYYISAVEALLPSSTSAFAIIGDSITDGRGSDTDGNNRYPPLPLLVCRTNKCSWPDLLLTRMQAFPETSSISILNQAAGGNRVLKDGLGPNALSRIDRDILAHSGVRYAMLFEGVNDIGVTAADEYNQTMIGDRLIVAYQQIVTRLHAADIPVFGGTITPFGTSSNASYVQPYSHPEREKTRQRVNEWIRTSGVFDAVVDFDEMLRDPDQLDVLAEEYDSGDHLHPNVRGYQALADGFPLEIFNSMN</sequence>
<evidence type="ECO:0000259" key="2">
    <source>
        <dbReference type="Pfam" id="PF13472"/>
    </source>
</evidence>
<dbReference type="AlphaFoldDB" id="A0A1L9RFI1"/>
<accession>A0A1L9RFI1</accession>
<feature type="chain" id="PRO_5009887462" description="SGNH hydrolase-type esterase domain-containing protein" evidence="1">
    <location>
        <begin position="21"/>
        <end position="430"/>
    </location>
</feature>
<keyword evidence="1" id="KW-0732">Signal</keyword>
<dbReference type="Gene3D" id="3.40.50.1110">
    <property type="entry name" value="SGNH hydrolase"/>
    <property type="match status" value="1"/>
</dbReference>
<dbReference type="Proteomes" id="UP000184383">
    <property type="component" value="Unassembled WGS sequence"/>
</dbReference>
<dbReference type="RefSeq" id="XP_040687357.1">
    <property type="nucleotide sequence ID" value="XM_040833198.1"/>
</dbReference>
<gene>
    <name evidence="3" type="ORF">ASPWEDRAFT_28891</name>
</gene>
<dbReference type="PANTHER" id="PTHR43784:SF3">
    <property type="entry name" value="GDSL FAMILY LIPASE"/>
    <property type="match status" value="1"/>
</dbReference>
<evidence type="ECO:0000313" key="4">
    <source>
        <dbReference type="Proteomes" id="UP000184383"/>
    </source>
</evidence>
<keyword evidence="4" id="KW-1185">Reference proteome</keyword>
<dbReference type="InterPro" id="IPR036514">
    <property type="entry name" value="SGNH_hydro_sf"/>
</dbReference>
<dbReference type="GeneID" id="63749046"/>
<evidence type="ECO:0000313" key="3">
    <source>
        <dbReference type="EMBL" id="OJJ33681.1"/>
    </source>
</evidence>
<name>A0A1L9RFI1_ASPWE</name>
<feature type="signal peptide" evidence="1">
    <location>
        <begin position="1"/>
        <end position="20"/>
    </location>
</feature>
<dbReference type="EMBL" id="KV878213">
    <property type="protein sequence ID" value="OJJ33681.1"/>
    <property type="molecule type" value="Genomic_DNA"/>
</dbReference>
<feature type="domain" description="SGNH hydrolase-type esterase" evidence="2">
    <location>
        <begin position="204"/>
        <end position="416"/>
    </location>
</feature>
<dbReference type="InterPro" id="IPR013830">
    <property type="entry name" value="SGNH_hydro"/>
</dbReference>
<dbReference type="STRING" id="1073089.A0A1L9RFI1"/>
<dbReference type="InterPro" id="IPR053140">
    <property type="entry name" value="GDSL_Rv0518-like"/>
</dbReference>